<gene>
    <name evidence="1" type="ORF">CSKR_114008</name>
</gene>
<sequence length="213" mass="24038">MSTPPDTLRHWDKKVTAREPLANCPRHSDLGAKNITLLGKRLFGVRITPRYTTEHSFSNCLVEDLPGLVYIFCGSETTVVEDMKTSQFAARVGHVSQPYNNRTGYVALPLLVSQIIKRGPSPKDLRIKFTVTLQPERIQVRYVKRLATSSASPSAARHRNDFIAEWLPLQLLGRVIAGQIACGSSPTLFFYFSCPRLSNLPRYEPVCFFWVAR</sequence>
<organism evidence="1 2">
    <name type="scientific">Clonorchis sinensis</name>
    <name type="common">Chinese liver fluke</name>
    <dbReference type="NCBI Taxonomy" id="79923"/>
    <lineage>
        <taxon>Eukaryota</taxon>
        <taxon>Metazoa</taxon>
        <taxon>Spiralia</taxon>
        <taxon>Lophotrochozoa</taxon>
        <taxon>Platyhelminthes</taxon>
        <taxon>Trematoda</taxon>
        <taxon>Digenea</taxon>
        <taxon>Opisthorchiida</taxon>
        <taxon>Opisthorchiata</taxon>
        <taxon>Opisthorchiidae</taxon>
        <taxon>Clonorchis</taxon>
    </lineage>
</organism>
<evidence type="ECO:0000313" key="2">
    <source>
        <dbReference type="Proteomes" id="UP000286415"/>
    </source>
</evidence>
<evidence type="ECO:0000313" key="1">
    <source>
        <dbReference type="EMBL" id="KAG5449848.1"/>
    </source>
</evidence>
<protein>
    <submittedName>
        <fullName evidence="1">Uncharacterized protein</fullName>
    </submittedName>
</protein>
<keyword evidence="2" id="KW-1185">Reference proteome</keyword>
<comment type="caution">
    <text evidence="1">The sequence shown here is derived from an EMBL/GenBank/DDBJ whole genome shotgun (WGS) entry which is preliminary data.</text>
</comment>
<reference evidence="1 2" key="1">
    <citation type="journal article" date="2018" name="Biotechnol. Adv.">
        <title>Improved genomic resources and new bioinformatic workflow for the carcinogenic parasite Clonorchis sinensis: Biotechnological implications.</title>
        <authorList>
            <person name="Wang D."/>
            <person name="Korhonen P.K."/>
            <person name="Gasser R.B."/>
            <person name="Young N.D."/>
        </authorList>
    </citation>
    <scope>NUCLEOTIDE SEQUENCE [LARGE SCALE GENOMIC DNA]</scope>
    <source>
        <strain evidence="1">Cs-k2</strain>
    </source>
</reference>
<proteinExistence type="predicted"/>
<accession>A0A419Q5E3</accession>
<dbReference type="Proteomes" id="UP000286415">
    <property type="component" value="Unassembled WGS sequence"/>
</dbReference>
<dbReference type="EMBL" id="NIRI02000042">
    <property type="protein sequence ID" value="KAG5449848.1"/>
    <property type="molecule type" value="Genomic_DNA"/>
</dbReference>
<dbReference type="AlphaFoldDB" id="A0A419Q5E3"/>
<dbReference type="InParanoid" id="A0A419Q5E3"/>
<reference evidence="1 2" key="2">
    <citation type="journal article" date="2021" name="Genomics">
        <title>High-quality reference genome for Clonorchis sinensis.</title>
        <authorList>
            <person name="Young N.D."/>
            <person name="Stroehlein A.J."/>
            <person name="Kinkar L."/>
            <person name="Wang T."/>
            <person name="Sohn W.M."/>
            <person name="Chang B.C.H."/>
            <person name="Kaur P."/>
            <person name="Weisz D."/>
            <person name="Dudchenko O."/>
            <person name="Aiden E.L."/>
            <person name="Korhonen P.K."/>
            <person name="Gasser R.B."/>
        </authorList>
    </citation>
    <scope>NUCLEOTIDE SEQUENCE [LARGE SCALE GENOMIC DNA]</scope>
    <source>
        <strain evidence="1">Cs-k2</strain>
    </source>
</reference>
<name>A0A419Q5E3_CLOSI</name>